<evidence type="ECO:0000313" key="2">
    <source>
        <dbReference type="Proteomes" id="UP001062846"/>
    </source>
</evidence>
<name>A0ACC0NPA8_RHOML</name>
<sequence>MVAFSCLARDSCEGIQFYRSGRIVASSALVTEAWAVHIACGMAVDMGISIAVFESDCHVLVDCMNNKNELEPWEIAVVVADMKQWACQKNWKFTWACREQNNAAHWFATNCLEKSSICFWVVFRLVGIPSYEG</sequence>
<comment type="caution">
    <text evidence="1">The sequence shown here is derived from an EMBL/GenBank/DDBJ whole genome shotgun (WGS) entry which is preliminary data.</text>
</comment>
<dbReference type="Proteomes" id="UP001062846">
    <property type="component" value="Chromosome 5"/>
</dbReference>
<accession>A0ACC0NPA8</accession>
<protein>
    <submittedName>
        <fullName evidence="1">Uncharacterized protein</fullName>
    </submittedName>
</protein>
<dbReference type="EMBL" id="CM046392">
    <property type="protein sequence ID" value="KAI8555040.1"/>
    <property type="molecule type" value="Genomic_DNA"/>
</dbReference>
<keyword evidence="2" id="KW-1185">Reference proteome</keyword>
<proteinExistence type="predicted"/>
<evidence type="ECO:0000313" key="1">
    <source>
        <dbReference type="EMBL" id="KAI8555040.1"/>
    </source>
</evidence>
<gene>
    <name evidence="1" type="ORF">RHMOL_Rhmol05G0143400</name>
</gene>
<organism evidence="1 2">
    <name type="scientific">Rhododendron molle</name>
    <name type="common">Chinese azalea</name>
    <name type="synonym">Azalea mollis</name>
    <dbReference type="NCBI Taxonomy" id="49168"/>
    <lineage>
        <taxon>Eukaryota</taxon>
        <taxon>Viridiplantae</taxon>
        <taxon>Streptophyta</taxon>
        <taxon>Embryophyta</taxon>
        <taxon>Tracheophyta</taxon>
        <taxon>Spermatophyta</taxon>
        <taxon>Magnoliopsida</taxon>
        <taxon>eudicotyledons</taxon>
        <taxon>Gunneridae</taxon>
        <taxon>Pentapetalae</taxon>
        <taxon>asterids</taxon>
        <taxon>Ericales</taxon>
        <taxon>Ericaceae</taxon>
        <taxon>Ericoideae</taxon>
        <taxon>Rhodoreae</taxon>
        <taxon>Rhododendron</taxon>
    </lineage>
</organism>
<reference evidence="1" key="1">
    <citation type="submission" date="2022-02" db="EMBL/GenBank/DDBJ databases">
        <title>Plant Genome Project.</title>
        <authorList>
            <person name="Zhang R.-G."/>
        </authorList>
    </citation>
    <scope>NUCLEOTIDE SEQUENCE</scope>
    <source>
        <strain evidence="1">AT1</strain>
    </source>
</reference>